<dbReference type="InterPro" id="IPR054722">
    <property type="entry name" value="PolX-like_BBD"/>
</dbReference>
<name>A0A0D0DPT5_9AGAM</name>
<evidence type="ECO:0000313" key="3">
    <source>
        <dbReference type="Proteomes" id="UP000054538"/>
    </source>
</evidence>
<dbReference type="OrthoDB" id="2688793at2759"/>
<sequence length="108" mass="11818">MQSLLTILDSGTTSHLVMDHHYFLDFTIEDCPPVKTANHSQLTSTGCGTCIADVTIGGNKHHLTLKDCLHTPGALLNLLSVGRMLTKCYACEILRARSNNTNKFNDDS</sequence>
<evidence type="ECO:0000313" key="2">
    <source>
        <dbReference type="EMBL" id="KIK81070.1"/>
    </source>
</evidence>
<keyword evidence="3" id="KW-1185">Reference proteome</keyword>
<organism evidence="2 3">
    <name type="scientific">Paxillus rubicundulus Ve08.2h10</name>
    <dbReference type="NCBI Taxonomy" id="930991"/>
    <lineage>
        <taxon>Eukaryota</taxon>
        <taxon>Fungi</taxon>
        <taxon>Dikarya</taxon>
        <taxon>Basidiomycota</taxon>
        <taxon>Agaricomycotina</taxon>
        <taxon>Agaricomycetes</taxon>
        <taxon>Agaricomycetidae</taxon>
        <taxon>Boletales</taxon>
        <taxon>Paxilineae</taxon>
        <taxon>Paxillaceae</taxon>
        <taxon>Paxillus</taxon>
    </lineage>
</organism>
<feature type="domain" description="Retrovirus-related Pol polyprotein from transposon TNT 1-94-like beta-barrel" evidence="1">
    <location>
        <begin position="7"/>
        <end position="87"/>
    </location>
</feature>
<gene>
    <name evidence="2" type="ORF">PAXRUDRAFT_763362</name>
</gene>
<reference evidence="2 3" key="1">
    <citation type="submission" date="2014-04" db="EMBL/GenBank/DDBJ databases">
        <authorList>
            <consortium name="DOE Joint Genome Institute"/>
            <person name="Kuo A."/>
            <person name="Kohler A."/>
            <person name="Jargeat P."/>
            <person name="Nagy L.G."/>
            <person name="Floudas D."/>
            <person name="Copeland A."/>
            <person name="Barry K.W."/>
            <person name="Cichocki N."/>
            <person name="Veneault-Fourrey C."/>
            <person name="LaButti K."/>
            <person name="Lindquist E.A."/>
            <person name="Lipzen A."/>
            <person name="Lundell T."/>
            <person name="Morin E."/>
            <person name="Murat C."/>
            <person name="Sun H."/>
            <person name="Tunlid A."/>
            <person name="Henrissat B."/>
            <person name="Grigoriev I.V."/>
            <person name="Hibbett D.S."/>
            <person name="Martin F."/>
            <person name="Nordberg H.P."/>
            <person name="Cantor M.N."/>
            <person name="Hua S.X."/>
        </authorList>
    </citation>
    <scope>NUCLEOTIDE SEQUENCE [LARGE SCALE GENOMIC DNA]</scope>
    <source>
        <strain evidence="2 3">Ve08.2h10</strain>
    </source>
</reference>
<dbReference type="STRING" id="930991.A0A0D0DPT5"/>
<dbReference type="InParanoid" id="A0A0D0DPT5"/>
<accession>A0A0D0DPT5</accession>
<reference evidence="3" key="2">
    <citation type="submission" date="2015-01" db="EMBL/GenBank/DDBJ databases">
        <title>Evolutionary Origins and Diversification of the Mycorrhizal Mutualists.</title>
        <authorList>
            <consortium name="DOE Joint Genome Institute"/>
            <consortium name="Mycorrhizal Genomics Consortium"/>
            <person name="Kohler A."/>
            <person name="Kuo A."/>
            <person name="Nagy L.G."/>
            <person name="Floudas D."/>
            <person name="Copeland A."/>
            <person name="Barry K.W."/>
            <person name="Cichocki N."/>
            <person name="Veneault-Fourrey C."/>
            <person name="LaButti K."/>
            <person name="Lindquist E.A."/>
            <person name="Lipzen A."/>
            <person name="Lundell T."/>
            <person name="Morin E."/>
            <person name="Murat C."/>
            <person name="Riley R."/>
            <person name="Ohm R."/>
            <person name="Sun H."/>
            <person name="Tunlid A."/>
            <person name="Henrissat B."/>
            <person name="Grigoriev I.V."/>
            <person name="Hibbett D.S."/>
            <person name="Martin F."/>
        </authorList>
    </citation>
    <scope>NUCLEOTIDE SEQUENCE [LARGE SCALE GENOMIC DNA]</scope>
    <source>
        <strain evidence="3">Ve08.2h10</strain>
    </source>
</reference>
<dbReference type="Proteomes" id="UP000054538">
    <property type="component" value="Unassembled WGS sequence"/>
</dbReference>
<dbReference type="EMBL" id="KN825872">
    <property type="protein sequence ID" value="KIK81070.1"/>
    <property type="molecule type" value="Genomic_DNA"/>
</dbReference>
<dbReference type="AlphaFoldDB" id="A0A0D0DPT5"/>
<protein>
    <recommendedName>
        <fullName evidence="1">Retrovirus-related Pol polyprotein from transposon TNT 1-94-like beta-barrel domain-containing protein</fullName>
    </recommendedName>
</protein>
<dbReference type="HOGENOM" id="CLU_2197753_0_0_1"/>
<dbReference type="Pfam" id="PF22936">
    <property type="entry name" value="Pol_BBD"/>
    <property type="match status" value="1"/>
</dbReference>
<evidence type="ECO:0000259" key="1">
    <source>
        <dbReference type="Pfam" id="PF22936"/>
    </source>
</evidence>
<proteinExistence type="predicted"/>